<evidence type="ECO:0000313" key="3">
    <source>
        <dbReference type="EMBL" id="SPT54663.1"/>
    </source>
</evidence>
<dbReference type="EMBL" id="UAPR01000001">
    <property type="protein sequence ID" value="SPT54663.1"/>
    <property type="molecule type" value="Genomic_DNA"/>
</dbReference>
<evidence type="ECO:0000256" key="2">
    <source>
        <dbReference type="SAM" id="Phobius"/>
    </source>
</evidence>
<reference evidence="3 4" key="1">
    <citation type="submission" date="2018-06" db="EMBL/GenBank/DDBJ databases">
        <authorList>
            <consortium name="Pathogen Informatics"/>
            <person name="Doyle S."/>
        </authorList>
    </citation>
    <scope>NUCLEOTIDE SEQUENCE [LARGE SCALE GENOMIC DNA]</scope>
    <source>
        <strain evidence="3 4">NCTC9935</strain>
    </source>
</reference>
<proteinExistence type="predicted"/>
<dbReference type="AlphaFoldDB" id="A0A2X0TXP2"/>
<feature type="transmembrane region" description="Helical" evidence="2">
    <location>
        <begin position="126"/>
        <end position="150"/>
    </location>
</feature>
<dbReference type="OrthoDB" id="3268588at2"/>
<sequence>MTGTHPGIMNSEHISETMSNQHPTFPPSGSPGGSQESSLVGRALQGLSTRANLLALVVIAVFGTIAYAFASLGRYVHFGYWRLVWIGAYCVIGLVAAIACAVLVVVLRGRKSRAEAEGRTSSGTLFAIASIAAGVAGTVIAAMSGVYGIAVARDFVEGPHTMTVTSCQLAQTAHYKPSDDYGTTIDYYDNHVTMTLEDGTTRTITLRTSDSDDLAERGSVSSTIYETCRARSGATSLTVDVYSHSWIIVDARVE</sequence>
<evidence type="ECO:0000256" key="1">
    <source>
        <dbReference type="SAM" id="MobiDB-lite"/>
    </source>
</evidence>
<protein>
    <recommendedName>
        <fullName evidence="5">Transmembrane protein</fullName>
    </recommendedName>
</protein>
<feature type="transmembrane region" description="Helical" evidence="2">
    <location>
        <begin position="51"/>
        <end position="70"/>
    </location>
</feature>
<keyword evidence="2" id="KW-0812">Transmembrane</keyword>
<accession>A0A2X0TXP2</accession>
<organism evidence="3 4">
    <name type="scientific">Schaalia odontolytica</name>
    <dbReference type="NCBI Taxonomy" id="1660"/>
    <lineage>
        <taxon>Bacteria</taxon>
        <taxon>Bacillati</taxon>
        <taxon>Actinomycetota</taxon>
        <taxon>Actinomycetes</taxon>
        <taxon>Actinomycetales</taxon>
        <taxon>Actinomycetaceae</taxon>
        <taxon>Schaalia</taxon>
    </lineage>
</organism>
<keyword evidence="2" id="KW-1133">Transmembrane helix</keyword>
<evidence type="ECO:0008006" key="5">
    <source>
        <dbReference type="Google" id="ProtNLM"/>
    </source>
</evidence>
<name>A0A2X0TXP2_9ACTO</name>
<feature type="transmembrane region" description="Helical" evidence="2">
    <location>
        <begin position="82"/>
        <end position="106"/>
    </location>
</feature>
<keyword evidence="2" id="KW-0472">Membrane</keyword>
<gene>
    <name evidence="3" type="ORF">NCTC9935_00204</name>
</gene>
<dbReference type="Proteomes" id="UP000250192">
    <property type="component" value="Unassembled WGS sequence"/>
</dbReference>
<evidence type="ECO:0000313" key="4">
    <source>
        <dbReference type="Proteomes" id="UP000250192"/>
    </source>
</evidence>
<feature type="region of interest" description="Disordered" evidence="1">
    <location>
        <begin position="18"/>
        <end position="37"/>
    </location>
</feature>
<keyword evidence="4" id="KW-1185">Reference proteome</keyword>